<sequence>MNDFENIIRELIVFFQQNQELEEKKLKAAEEKQTAVIEDCMTKEQAIVLKLRGLDKKREEIQKKLGWEGKTFRQILEIVPEEERVKYSQLFDELTHSVRMFQSANESALEIISLNLRQVQTAVKQKENKGIYNQDGGSVETEPQHLTNRKV</sequence>
<comment type="caution">
    <text evidence="3">The sequence shown here is derived from an EMBL/GenBank/DDBJ whole genome shotgun (WGS) entry which is preliminary data.</text>
</comment>
<protein>
    <submittedName>
        <fullName evidence="3">Flagellar export chaperone FlgN</fullName>
    </submittedName>
</protein>
<reference evidence="3" key="1">
    <citation type="submission" date="2020-08" db="EMBL/GenBank/DDBJ databases">
        <title>Genome public.</title>
        <authorList>
            <person name="Liu C."/>
            <person name="Sun Q."/>
        </authorList>
    </citation>
    <scope>NUCLEOTIDE SEQUENCE</scope>
    <source>
        <strain evidence="3">BX12</strain>
    </source>
</reference>
<dbReference type="Pfam" id="PF05130">
    <property type="entry name" value="FlgN"/>
    <property type="match status" value="1"/>
</dbReference>
<dbReference type="EMBL" id="JACRYT010000001">
    <property type="protein sequence ID" value="MBC6678341.1"/>
    <property type="molecule type" value="Genomic_DNA"/>
</dbReference>
<dbReference type="Proteomes" id="UP000602647">
    <property type="component" value="Unassembled WGS sequence"/>
</dbReference>
<dbReference type="RefSeq" id="WP_187301539.1">
    <property type="nucleotide sequence ID" value="NZ_JACRYT010000001.1"/>
</dbReference>
<accession>A0A923SPB9</accession>
<evidence type="ECO:0000256" key="2">
    <source>
        <dbReference type="SAM" id="MobiDB-lite"/>
    </source>
</evidence>
<dbReference type="Gene3D" id="1.20.58.300">
    <property type="entry name" value="FlgN-like"/>
    <property type="match status" value="1"/>
</dbReference>
<organism evidence="3 4">
    <name type="scientific">Zhenpiania hominis</name>
    <dbReference type="NCBI Taxonomy" id="2763644"/>
    <lineage>
        <taxon>Bacteria</taxon>
        <taxon>Bacillati</taxon>
        <taxon>Bacillota</taxon>
        <taxon>Clostridia</taxon>
        <taxon>Peptostreptococcales</taxon>
        <taxon>Anaerovoracaceae</taxon>
        <taxon>Zhenpiania</taxon>
    </lineage>
</organism>
<evidence type="ECO:0000256" key="1">
    <source>
        <dbReference type="ARBA" id="ARBA00022795"/>
    </source>
</evidence>
<proteinExistence type="predicted"/>
<dbReference type="AlphaFoldDB" id="A0A923SPB9"/>
<keyword evidence="4" id="KW-1185">Reference proteome</keyword>
<keyword evidence="3" id="KW-0969">Cilium</keyword>
<keyword evidence="1" id="KW-1005">Bacterial flagellum biogenesis</keyword>
<gene>
    <name evidence="3" type="primary">flgN</name>
    <name evidence="3" type="ORF">H9L42_00655</name>
</gene>
<dbReference type="InterPro" id="IPR036679">
    <property type="entry name" value="FlgN-like_sf"/>
</dbReference>
<name>A0A923SPB9_9FIRM</name>
<dbReference type="InterPro" id="IPR007809">
    <property type="entry name" value="FlgN-like"/>
</dbReference>
<evidence type="ECO:0000313" key="4">
    <source>
        <dbReference type="Proteomes" id="UP000602647"/>
    </source>
</evidence>
<keyword evidence="3" id="KW-0966">Cell projection</keyword>
<keyword evidence="3" id="KW-0282">Flagellum</keyword>
<dbReference type="GO" id="GO:0044780">
    <property type="term" value="P:bacterial-type flagellum assembly"/>
    <property type="evidence" value="ECO:0007669"/>
    <property type="project" value="InterPro"/>
</dbReference>
<feature type="region of interest" description="Disordered" evidence="2">
    <location>
        <begin position="131"/>
        <end position="151"/>
    </location>
</feature>
<dbReference type="SUPFAM" id="SSF140566">
    <property type="entry name" value="FlgN-like"/>
    <property type="match status" value="1"/>
</dbReference>
<evidence type="ECO:0000313" key="3">
    <source>
        <dbReference type="EMBL" id="MBC6678341.1"/>
    </source>
</evidence>